<keyword evidence="2" id="KW-1185">Reference proteome</keyword>
<proteinExistence type="predicted"/>
<name>A0ABY0QRA1_9FLAO</name>
<evidence type="ECO:0000313" key="1">
    <source>
        <dbReference type="EMBL" id="SDL61099.1"/>
    </source>
</evidence>
<reference evidence="1 2" key="1">
    <citation type="submission" date="2016-10" db="EMBL/GenBank/DDBJ databases">
        <authorList>
            <person name="Varghese N."/>
            <person name="Submissions S."/>
        </authorList>
    </citation>
    <scope>NUCLEOTIDE SEQUENCE [LARGE SCALE GENOMIC DNA]</scope>
    <source>
        <strain evidence="1 2">CGMCC 1.10941</strain>
    </source>
</reference>
<organism evidence="1 2">
    <name type="scientific">Chryseobacterium taihuense</name>
    <dbReference type="NCBI Taxonomy" id="1141221"/>
    <lineage>
        <taxon>Bacteria</taxon>
        <taxon>Pseudomonadati</taxon>
        <taxon>Bacteroidota</taxon>
        <taxon>Flavobacteriia</taxon>
        <taxon>Flavobacteriales</taxon>
        <taxon>Weeksellaceae</taxon>
        <taxon>Chryseobacterium group</taxon>
        <taxon>Chryseobacterium</taxon>
    </lineage>
</organism>
<accession>A0ABY0QRA1</accession>
<gene>
    <name evidence="1" type="ORF">SAMN05216273_103119</name>
</gene>
<protein>
    <submittedName>
        <fullName evidence="1">Uncharacterized protein</fullName>
    </submittedName>
</protein>
<comment type="caution">
    <text evidence="1">The sequence shown here is derived from an EMBL/GenBank/DDBJ whole genome shotgun (WGS) entry which is preliminary data.</text>
</comment>
<dbReference type="Proteomes" id="UP000199242">
    <property type="component" value="Unassembled WGS sequence"/>
</dbReference>
<sequence length="226" mass="26106">MHADFDEWKRTACEHEEMELADEYLSNISGMGAFRHIVRELGGQDKFPVLTEYLPTANGGVLPNEFAQQALDELLRLEKVQSTEEKIVLIEKSTGSLKASVSSDTYWFFVFTAYNKNTYGIDKEGFFILKNVKEKNEELSYIMFRSNNFIQQTVSKDLYKFIDIPSGESYECTVKLHPHEEEATDDYEFGVQTERVRVANEYEYMIKPLIRLAKASILSGNPIHWT</sequence>
<dbReference type="EMBL" id="FNHD01000003">
    <property type="protein sequence ID" value="SDL61099.1"/>
    <property type="molecule type" value="Genomic_DNA"/>
</dbReference>
<evidence type="ECO:0000313" key="2">
    <source>
        <dbReference type="Proteomes" id="UP000199242"/>
    </source>
</evidence>